<dbReference type="SMART" id="SM00490">
    <property type="entry name" value="HELICc"/>
    <property type="match status" value="1"/>
</dbReference>
<dbReference type="RefSeq" id="WP_395514171.1">
    <property type="nucleotide sequence ID" value="NZ_JBBDHD010000299.1"/>
</dbReference>
<dbReference type="Proteomes" id="UP001610631">
    <property type="component" value="Unassembled WGS sequence"/>
</dbReference>
<keyword evidence="3" id="KW-1185">Reference proteome</keyword>
<sequence>VEHDVIGPDSLVRNIVGAQMREFGRKFYNARARWKVASVNTLANRAADLPRSWVSQVTRVHGDEGHHYLVDNIWGRAVQIFHNARGMFPTATPIRGDKKGLGRAPLGSGIIDALVEGPGMRWLIDNVFLTDYRLIAAGDIDMTGVAVSSSTGDFSQTGMRKRVKENPKIVGDIVEHYFAYANGLKGITFAVDIDHATEIANKFKSRGVRAEVISSKTPDAERDHMMLRFKDGDLDMLVNVDLFGEGVDVPAVQVVIMARPTLSYSLYVQQFGRALRLLVSPILRAAWHTYTVEQRAAFVAESIKPRAIIIDHVGNVFRHKGPPDMRWWDWDLSGRKSQRDDGIPM</sequence>
<keyword evidence="2" id="KW-0378">Hydrolase</keyword>
<evidence type="ECO:0000313" key="3">
    <source>
        <dbReference type="Proteomes" id="UP001610631"/>
    </source>
</evidence>
<dbReference type="EMBL" id="JBBDHD010000299">
    <property type="protein sequence ID" value="MFH7600635.1"/>
    <property type="molecule type" value="Genomic_DNA"/>
</dbReference>
<organism evidence="2 3">
    <name type="scientific">Streptomyces racemochromogenes</name>
    <dbReference type="NCBI Taxonomy" id="67353"/>
    <lineage>
        <taxon>Bacteria</taxon>
        <taxon>Bacillati</taxon>
        <taxon>Actinomycetota</taxon>
        <taxon>Actinomycetes</taxon>
        <taxon>Kitasatosporales</taxon>
        <taxon>Streptomycetaceae</taxon>
        <taxon>Streptomyces</taxon>
    </lineage>
</organism>
<feature type="domain" description="Helicase C-terminal" evidence="1">
    <location>
        <begin position="172"/>
        <end position="333"/>
    </location>
</feature>
<comment type="caution">
    <text evidence="2">The sequence shown here is derived from an EMBL/GenBank/DDBJ whole genome shotgun (WGS) entry which is preliminary data.</text>
</comment>
<dbReference type="Pfam" id="PF00271">
    <property type="entry name" value="Helicase_C"/>
    <property type="match status" value="1"/>
</dbReference>
<accession>A0ABW7PRR3</accession>
<dbReference type="InterPro" id="IPR050742">
    <property type="entry name" value="Helicase_Restrict-Modif_Enz"/>
</dbReference>
<reference evidence="2 3" key="1">
    <citation type="submission" date="2024-03" db="EMBL/GenBank/DDBJ databases">
        <title>Whole genome sequencing of Streptomyces racemochromogenes, to identify antimicrobial biosynthetic gene clusters.</title>
        <authorList>
            <person name="Suryawanshi P."/>
            <person name="Krishnaraj P.U."/>
            <person name="Arun Y.P."/>
            <person name="Suryawanshi M.P."/>
            <person name="Rakshit O."/>
        </authorList>
    </citation>
    <scope>NUCLEOTIDE SEQUENCE [LARGE SCALE GENOMIC DNA]</scope>
    <source>
        <strain evidence="2 3">AUDT626</strain>
    </source>
</reference>
<evidence type="ECO:0000259" key="1">
    <source>
        <dbReference type="PROSITE" id="PS51194"/>
    </source>
</evidence>
<keyword evidence="2" id="KW-0547">Nucleotide-binding</keyword>
<gene>
    <name evidence="2" type="ORF">WDV06_36905</name>
</gene>
<name>A0ABW7PRR3_9ACTN</name>
<proteinExistence type="predicted"/>
<dbReference type="InterPro" id="IPR027417">
    <property type="entry name" value="P-loop_NTPase"/>
</dbReference>
<protein>
    <submittedName>
        <fullName evidence="2">Helicase-related protein</fullName>
    </submittedName>
</protein>
<keyword evidence="2" id="KW-0067">ATP-binding</keyword>
<feature type="non-terminal residue" evidence="2">
    <location>
        <position position="345"/>
    </location>
</feature>
<keyword evidence="2" id="KW-0347">Helicase</keyword>
<dbReference type="Gene3D" id="3.40.50.300">
    <property type="entry name" value="P-loop containing nucleotide triphosphate hydrolases"/>
    <property type="match status" value="1"/>
</dbReference>
<dbReference type="PANTHER" id="PTHR47396:SF1">
    <property type="entry name" value="ATP-DEPENDENT HELICASE IRC3-RELATED"/>
    <property type="match status" value="1"/>
</dbReference>
<feature type="non-terminal residue" evidence="2">
    <location>
        <position position="1"/>
    </location>
</feature>
<dbReference type="GO" id="GO:0004386">
    <property type="term" value="F:helicase activity"/>
    <property type="evidence" value="ECO:0007669"/>
    <property type="project" value="UniProtKB-KW"/>
</dbReference>
<dbReference type="SUPFAM" id="SSF52540">
    <property type="entry name" value="P-loop containing nucleoside triphosphate hydrolases"/>
    <property type="match status" value="1"/>
</dbReference>
<evidence type="ECO:0000313" key="2">
    <source>
        <dbReference type="EMBL" id="MFH7600635.1"/>
    </source>
</evidence>
<dbReference type="PROSITE" id="PS51194">
    <property type="entry name" value="HELICASE_CTER"/>
    <property type="match status" value="1"/>
</dbReference>
<dbReference type="PANTHER" id="PTHR47396">
    <property type="entry name" value="TYPE I RESTRICTION ENZYME ECOKI R PROTEIN"/>
    <property type="match status" value="1"/>
</dbReference>
<dbReference type="InterPro" id="IPR001650">
    <property type="entry name" value="Helicase_C-like"/>
</dbReference>